<dbReference type="Pfam" id="PF02545">
    <property type="entry name" value="Maf"/>
    <property type="match status" value="1"/>
</dbReference>
<dbReference type="OrthoDB" id="9807767at2"/>
<feature type="site" description="Important for substrate specificity" evidence="4">
    <location>
        <position position="17"/>
    </location>
</feature>
<dbReference type="Gene3D" id="3.90.950.10">
    <property type="match status" value="1"/>
</dbReference>
<comment type="function">
    <text evidence="4">Nucleoside triphosphate pyrophosphatase that hydrolyzes dTTP and UTP. May have a dual role in cell division arrest and in preventing the incorporation of modified nucleotides into cellular nucleic acids.</text>
</comment>
<dbReference type="GO" id="GO:0009117">
    <property type="term" value="P:nucleotide metabolic process"/>
    <property type="evidence" value="ECO:0007669"/>
    <property type="project" value="UniProtKB-KW"/>
</dbReference>
<comment type="caution">
    <text evidence="4">Lacks conserved residue(s) required for the propagation of feature annotation.</text>
</comment>
<sequence>MINLENRQVILASRSPRRKELLEGLGLKFEVRTKDTDETYPSELSVEEVAGYISEKKAKAFKGEILDEEVIISSDTIVVLEGCILGKPSDHAEAKEMLKKLSGKSHQVFTAITIMDNQHIETHTDVAKVFFKELTDADISYYVDRFSPLDKAGAYGIQEWIGFVAVERIEGSFFTVMGLPVHLVYSKLRNWRL</sequence>
<keyword evidence="6" id="KW-1185">Reference proteome</keyword>
<dbReference type="NCBIfam" id="TIGR00172">
    <property type="entry name" value="maf"/>
    <property type="match status" value="1"/>
</dbReference>
<feature type="site" description="Important for substrate specificity" evidence="4">
    <location>
        <position position="76"/>
    </location>
</feature>
<evidence type="ECO:0000256" key="3">
    <source>
        <dbReference type="ARBA" id="ARBA00023080"/>
    </source>
</evidence>
<evidence type="ECO:0000256" key="1">
    <source>
        <dbReference type="ARBA" id="ARBA00001968"/>
    </source>
</evidence>
<evidence type="ECO:0000256" key="4">
    <source>
        <dbReference type="HAMAP-Rule" id="MF_00528"/>
    </source>
</evidence>
<dbReference type="EC" id="3.6.1.9" evidence="4"/>
<evidence type="ECO:0000313" key="6">
    <source>
        <dbReference type="Proteomes" id="UP000192333"/>
    </source>
</evidence>
<dbReference type="RefSeq" id="WP_084122742.1">
    <property type="nucleotide sequence ID" value="NZ_LT838813.1"/>
</dbReference>
<dbReference type="GO" id="GO:0036218">
    <property type="term" value="F:dTTP diphosphatase activity"/>
    <property type="evidence" value="ECO:0007669"/>
    <property type="project" value="RHEA"/>
</dbReference>
<name>A0A1W2HA36_9BACT</name>
<reference evidence="6" key="1">
    <citation type="submission" date="2017-04" db="EMBL/GenBank/DDBJ databases">
        <authorList>
            <person name="Varghese N."/>
            <person name="Submissions S."/>
        </authorList>
    </citation>
    <scope>NUCLEOTIDE SEQUENCE [LARGE SCALE GENOMIC DNA]</scope>
    <source>
        <strain evidence="6">DSM 16537</strain>
    </source>
</reference>
<comment type="catalytic activity">
    <reaction evidence="4">
        <text>UTP + H2O = UMP + diphosphate + H(+)</text>
        <dbReference type="Rhea" id="RHEA:29395"/>
        <dbReference type="ChEBI" id="CHEBI:15377"/>
        <dbReference type="ChEBI" id="CHEBI:15378"/>
        <dbReference type="ChEBI" id="CHEBI:33019"/>
        <dbReference type="ChEBI" id="CHEBI:46398"/>
        <dbReference type="ChEBI" id="CHEBI:57865"/>
        <dbReference type="EC" id="3.6.1.9"/>
    </reaction>
</comment>
<dbReference type="InterPro" id="IPR029001">
    <property type="entry name" value="ITPase-like_fam"/>
</dbReference>
<dbReference type="PIRSF" id="PIRSF006305">
    <property type="entry name" value="Maf"/>
    <property type="match status" value="1"/>
</dbReference>
<proteinExistence type="inferred from homology"/>
<keyword evidence="2 4" id="KW-0378">Hydrolase</keyword>
<evidence type="ECO:0000256" key="2">
    <source>
        <dbReference type="ARBA" id="ARBA00022801"/>
    </source>
</evidence>
<dbReference type="GO" id="GO:0005737">
    <property type="term" value="C:cytoplasm"/>
    <property type="evidence" value="ECO:0007669"/>
    <property type="project" value="UniProtKB-SubCell"/>
</dbReference>
<keyword evidence="4" id="KW-0963">Cytoplasm</keyword>
<feature type="site" description="Important for substrate specificity" evidence="4">
    <location>
        <position position="158"/>
    </location>
</feature>
<dbReference type="AlphaFoldDB" id="A0A1W2HA36"/>
<accession>A0A1W2HA36</accession>
<comment type="catalytic activity">
    <reaction evidence="4">
        <text>dTTP + H2O = dTMP + diphosphate + H(+)</text>
        <dbReference type="Rhea" id="RHEA:28534"/>
        <dbReference type="ChEBI" id="CHEBI:15377"/>
        <dbReference type="ChEBI" id="CHEBI:15378"/>
        <dbReference type="ChEBI" id="CHEBI:33019"/>
        <dbReference type="ChEBI" id="CHEBI:37568"/>
        <dbReference type="ChEBI" id="CHEBI:63528"/>
        <dbReference type="EC" id="3.6.1.9"/>
    </reaction>
</comment>
<organism evidence="5 6">
    <name type="scientific">Aquiflexum balticum DSM 16537</name>
    <dbReference type="NCBI Taxonomy" id="758820"/>
    <lineage>
        <taxon>Bacteria</taxon>
        <taxon>Pseudomonadati</taxon>
        <taxon>Bacteroidota</taxon>
        <taxon>Cytophagia</taxon>
        <taxon>Cytophagales</taxon>
        <taxon>Cyclobacteriaceae</taxon>
        <taxon>Aquiflexum</taxon>
    </lineage>
</organism>
<dbReference type="HAMAP" id="MF_00528">
    <property type="entry name" value="Maf"/>
    <property type="match status" value="1"/>
</dbReference>
<dbReference type="Proteomes" id="UP000192333">
    <property type="component" value="Chromosome I"/>
</dbReference>
<feature type="active site" description="Proton acceptor" evidence="4">
    <location>
        <position position="75"/>
    </location>
</feature>
<dbReference type="SUPFAM" id="SSF52972">
    <property type="entry name" value="ITPase-like"/>
    <property type="match status" value="1"/>
</dbReference>
<dbReference type="PANTHER" id="PTHR43213:SF5">
    <property type="entry name" value="BIFUNCTIONAL DTTP_UTP PYROPHOSPHATASE_METHYLTRANSFERASE PROTEIN-RELATED"/>
    <property type="match status" value="1"/>
</dbReference>
<dbReference type="GO" id="GO:0036221">
    <property type="term" value="F:UTP diphosphatase activity"/>
    <property type="evidence" value="ECO:0007669"/>
    <property type="project" value="RHEA"/>
</dbReference>
<gene>
    <name evidence="5" type="ORF">SAMN00777080_4432</name>
</gene>
<dbReference type="EMBL" id="LT838813">
    <property type="protein sequence ID" value="SMD45765.1"/>
    <property type="molecule type" value="Genomic_DNA"/>
</dbReference>
<comment type="similarity">
    <text evidence="4">Belongs to the Maf family. YhdE subfamily.</text>
</comment>
<comment type="subcellular location">
    <subcellularLocation>
        <location evidence="4">Cytoplasm</location>
    </subcellularLocation>
</comment>
<dbReference type="STRING" id="758820.SAMN00777080_4432"/>
<dbReference type="InterPro" id="IPR003697">
    <property type="entry name" value="Maf-like"/>
</dbReference>
<evidence type="ECO:0000313" key="5">
    <source>
        <dbReference type="EMBL" id="SMD45765.1"/>
    </source>
</evidence>
<dbReference type="CDD" id="cd00555">
    <property type="entry name" value="Maf"/>
    <property type="match status" value="1"/>
</dbReference>
<dbReference type="PANTHER" id="PTHR43213">
    <property type="entry name" value="BIFUNCTIONAL DTTP/UTP PYROPHOSPHATASE/METHYLTRANSFERASE PROTEIN-RELATED"/>
    <property type="match status" value="1"/>
</dbReference>
<keyword evidence="3 4" id="KW-0546">Nucleotide metabolism</keyword>
<protein>
    <recommendedName>
        <fullName evidence="4">dTTP/UTP pyrophosphatase</fullName>
        <shortName evidence="4">dTTPase/UTPase</shortName>
        <ecNumber evidence="4">3.6.1.9</ecNumber>
    </recommendedName>
    <alternativeName>
        <fullName evidence="4">Nucleoside triphosphate pyrophosphatase</fullName>
    </alternativeName>
    <alternativeName>
        <fullName evidence="4">Nucleotide pyrophosphatase</fullName>
        <shortName evidence="4">Nucleotide PPase</shortName>
    </alternativeName>
</protein>
<comment type="cofactor">
    <cofactor evidence="1 4">
        <name>a divalent metal cation</name>
        <dbReference type="ChEBI" id="CHEBI:60240"/>
    </cofactor>
</comment>